<dbReference type="Proteomes" id="UP000035680">
    <property type="component" value="Unassembled WGS sequence"/>
</dbReference>
<feature type="chain" id="PRO_5005328771" evidence="1">
    <location>
        <begin position="25"/>
        <end position="93"/>
    </location>
</feature>
<accession>A0A0K0EWU1</accession>
<evidence type="ECO:0000256" key="1">
    <source>
        <dbReference type="SAM" id="SignalP"/>
    </source>
</evidence>
<dbReference type="WBParaSite" id="SVE_0099500.1">
    <property type="protein sequence ID" value="SVE_0099500.1"/>
    <property type="gene ID" value="SVE_0099500"/>
</dbReference>
<dbReference type="AlphaFoldDB" id="A0A0K0EWU1"/>
<protein>
    <submittedName>
        <fullName evidence="3">Uncharacterized protein</fullName>
    </submittedName>
</protein>
<feature type="signal peptide" evidence="1">
    <location>
        <begin position="1"/>
        <end position="24"/>
    </location>
</feature>
<keyword evidence="2" id="KW-1185">Reference proteome</keyword>
<evidence type="ECO:0000313" key="2">
    <source>
        <dbReference type="Proteomes" id="UP000035680"/>
    </source>
</evidence>
<organism evidence="2 3">
    <name type="scientific">Strongyloides venezuelensis</name>
    <name type="common">Threadworm</name>
    <dbReference type="NCBI Taxonomy" id="75913"/>
    <lineage>
        <taxon>Eukaryota</taxon>
        <taxon>Metazoa</taxon>
        <taxon>Ecdysozoa</taxon>
        <taxon>Nematoda</taxon>
        <taxon>Chromadorea</taxon>
        <taxon>Rhabditida</taxon>
        <taxon>Tylenchina</taxon>
        <taxon>Panagrolaimomorpha</taxon>
        <taxon>Strongyloidoidea</taxon>
        <taxon>Strongyloididae</taxon>
        <taxon>Strongyloides</taxon>
    </lineage>
</organism>
<reference evidence="3" key="2">
    <citation type="submission" date="2015-08" db="UniProtKB">
        <authorList>
            <consortium name="WormBaseParasite"/>
        </authorList>
    </citation>
    <scope>IDENTIFICATION</scope>
</reference>
<proteinExistence type="predicted"/>
<keyword evidence="1" id="KW-0732">Signal</keyword>
<evidence type="ECO:0000313" key="3">
    <source>
        <dbReference type="WBParaSite" id="SVE_0099500.1"/>
    </source>
</evidence>
<reference evidence="2" key="1">
    <citation type="submission" date="2014-07" db="EMBL/GenBank/DDBJ databases">
        <authorList>
            <person name="Martin A.A"/>
            <person name="De Silva N."/>
        </authorList>
    </citation>
    <scope>NUCLEOTIDE SEQUENCE</scope>
</reference>
<sequence length="93" mass="10958">MENKIIKKLSLVFLLLSFGHIHEAKLVKYFLFPGNSFETDNYSFDTIPSLSKRQLTFIGSSDHNCFYSPMNCIFWKDEISRRGRKIRSRVGYK</sequence>
<name>A0A0K0EWU1_STRVS</name>